<evidence type="ECO:0000256" key="2">
    <source>
        <dbReference type="SAM" id="Phobius"/>
    </source>
</evidence>
<organism evidence="4">
    <name type="scientific">Theileria annulata</name>
    <dbReference type="NCBI Taxonomy" id="5874"/>
    <lineage>
        <taxon>Eukaryota</taxon>
        <taxon>Sar</taxon>
        <taxon>Alveolata</taxon>
        <taxon>Apicomplexa</taxon>
        <taxon>Aconoidasida</taxon>
        <taxon>Piroplasmida</taxon>
        <taxon>Theileriidae</taxon>
        <taxon>Theileria</taxon>
    </lineage>
</organism>
<keyword evidence="2" id="KW-1133">Transmembrane helix</keyword>
<evidence type="ECO:0000313" key="3">
    <source>
        <dbReference type="EMBL" id="SVP93065.1"/>
    </source>
</evidence>
<feature type="transmembrane region" description="Helical" evidence="2">
    <location>
        <begin position="106"/>
        <end position="124"/>
    </location>
</feature>
<feature type="transmembrane region" description="Helical" evidence="2">
    <location>
        <begin position="264"/>
        <end position="285"/>
    </location>
</feature>
<protein>
    <submittedName>
        <fullName evidence="4">Integral membrane protein, putative</fullName>
    </submittedName>
</protein>
<feature type="transmembrane region" description="Helical" evidence="2">
    <location>
        <begin position="161"/>
        <end position="182"/>
    </location>
</feature>
<dbReference type="EMBL" id="UIVS01000003">
    <property type="protein sequence ID" value="SVP93065.1"/>
    <property type="molecule type" value="Genomic_DNA"/>
</dbReference>
<dbReference type="VEuPathDB" id="PiroplasmaDB:TA18010"/>
<feature type="transmembrane region" description="Helical" evidence="2">
    <location>
        <begin position="332"/>
        <end position="356"/>
    </location>
</feature>
<feature type="transmembrane region" description="Helical" evidence="2">
    <location>
        <begin position="202"/>
        <end position="222"/>
    </location>
</feature>
<keyword evidence="2" id="KW-0472">Membrane</keyword>
<name>A0A3B0N7Q9_THEAN</name>
<proteinExistence type="predicted"/>
<evidence type="ECO:0000256" key="1">
    <source>
        <dbReference type="SAM" id="MobiDB-lite"/>
    </source>
</evidence>
<keyword evidence="2" id="KW-0812">Transmembrane</keyword>
<dbReference type="EMBL" id="UIVT01000003">
    <property type="protein sequence ID" value="SVP93869.1"/>
    <property type="molecule type" value="Genomic_DNA"/>
</dbReference>
<feature type="transmembrane region" description="Helical" evidence="2">
    <location>
        <begin position="411"/>
        <end position="431"/>
    </location>
</feature>
<accession>A0A3B0N7Q9</accession>
<evidence type="ECO:0000313" key="4">
    <source>
        <dbReference type="EMBL" id="SVP93869.1"/>
    </source>
</evidence>
<feature type="transmembrane region" description="Helical" evidence="2">
    <location>
        <begin position="68"/>
        <end position="94"/>
    </location>
</feature>
<feature type="region of interest" description="Disordered" evidence="1">
    <location>
        <begin position="1"/>
        <end position="20"/>
    </location>
</feature>
<feature type="transmembrane region" description="Helical" evidence="2">
    <location>
        <begin position="28"/>
        <end position="48"/>
    </location>
</feature>
<dbReference type="AlphaFoldDB" id="A0A3B0N7Q9"/>
<sequence>MKDSGSGNNVSSAEQSNKNSSPLTQTRYILLLAIILAGISVLQTKRLVVTCGMYAARRFKIDITLGSLFIKLTLISVEKFFILGIIVITIYLIVSKCKTWDAYLSIALSWLNVIAFSIICVAYFGTGEDANINIYYWSLSLSAFLSGLFFGVVFDLVTKDIVFFLMGIPFSEVSVLIFHLAFEYLYHLFFTEQIEYFIVMNQILGALGLWLFTALFWTLAFYNYHPKSDKHVIHNEDITVNCKQIEVEHKDDVEMPLYSRLLKISSPTLILIFTCFFVYFFHPGILPFDFLDDDTGYYIILIGIGVSAILTVAVIILAFCGRGPNQPWENKVYSYHLLWIFPVIYTVIAVLVIYTIHYPEEKISKFIAKNILLVGFFTVFLKSTGDFNEIVCLSAIGNQRRDDDDDGKLSAGINSLLRILICIIMFVGMGYEKAIHKYNKDRENWPTEGYSWFFSLVFWVGKSLEEGYKLLVSTFVLDLHRVFEVGGPEGLEY</sequence>
<feature type="transmembrane region" description="Helical" evidence="2">
    <location>
        <begin position="297"/>
        <end position="320"/>
    </location>
</feature>
<feature type="transmembrane region" description="Helical" evidence="2">
    <location>
        <begin position="136"/>
        <end position="154"/>
    </location>
</feature>
<reference evidence="4" key="1">
    <citation type="submission" date="2018-07" db="EMBL/GenBank/DDBJ databases">
        <authorList>
            <person name="Quirk P.G."/>
            <person name="Krulwich T.A."/>
        </authorList>
    </citation>
    <scope>NUCLEOTIDE SEQUENCE</scope>
    <source>
        <strain evidence="4">Anand</strain>
    </source>
</reference>
<gene>
    <name evidence="4" type="ORF">TAT_000286400</name>
    <name evidence="3" type="ORF">TAV_000286500</name>
</gene>